<keyword evidence="3" id="KW-0808">Transferase</keyword>
<dbReference type="GO" id="GO:0016811">
    <property type="term" value="F:hydrolase activity, acting on carbon-nitrogen (but not peptide) bonds, in linear amides"/>
    <property type="evidence" value="ECO:0007669"/>
    <property type="project" value="TreeGrafter"/>
</dbReference>
<dbReference type="GO" id="GO:0016746">
    <property type="term" value="F:acyltransferase activity"/>
    <property type="evidence" value="ECO:0007669"/>
    <property type="project" value="UniProtKB-KW"/>
</dbReference>
<reference evidence="4" key="1">
    <citation type="submission" date="2009-09" db="EMBL/GenBank/DDBJ databases">
        <title>The complete genome of Kribbella flavida DSM 17836.</title>
        <authorList>
            <consortium name="US DOE Joint Genome Institute (JGI-PGF)"/>
            <person name="Lucas S."/>
            <person name="Copeland A."/>
            <person name="Lapidus A."/>
            <person name="Glavina del Rio T."/>
            <person name="Dalin E."/>
            <person name="Tice H."/>
            <person name="Bruce D."/>
            <person name="Goodwin L."/>
            <person name="Pitluck S."/>
            <person name="Kyrpides N."/>
            <person name="Mavromatis K."/>
            <person name="Ivanova N."/>
            <person name="Saunders E."/>
            <person name="Brettin T."/>
            <person name="Detter J.C."/>
            <person name="Han C."/>
            <person name="Larimer F."/>
            <person name="Land M."/>
            <person name="Hauser L."/>
            <person name="Markowitz V."/>
            <person name="Cheng J.-F."/>
            <person name="Hugenholtz P."/>
            <person name="Woyke T."/>
            <person name="Wu D."/>
            <person name="Pukall R."/>
            <person name="Klenk H.-P."/>
            <person name="Eisen J.A."/>
        </authorList>
    </citation>
    <scope>NUCLEOTIDE SEQUENCE [LARGE SCALE GENOMIC DNA]</scope>
    <source>
        <strain evidence="4">DSM 17836 / JCM 10339 / NBRC 14399</strain>
    </source>
</reference>
<dbReference type="CDD" id="cd07197">
    <property type="entry name" value="nitrilase"/>
    <property type="match status" value="1"/>
</dbReference>
<dbReference type="Proteomes" id="UP000007967">
    <property type="component" value="Chromosome"/>
</dbReference>
<dbReference type="PANTHER" id="PTHR43674">
    <property type="entry name" value="NITRILASE C965.09-RELATED"/>
    <property type="match status" value="1"/>
</dbReference>
<protein>
    <submittedName>
        <fullName evidence="3">Nitrilase/cyanide hydratase and apolipoprotein N-acyltransferase</fullName>
    </submittedName>
</protein>
<dbReference type="Gene3D" id="3.60.110.10">
    <property type="entry name" value="Carbon-nitrogen hydrolase"/>
    <property type="match status" value="1"/>
</dbReference>
<keyword evidence="3" id="KW-0449">Lipoprotein</keyword>
<dbReference type="PROSITE" id="PS50263">
    <property type="entry name" value="CN_HYDROLASE"/>
    <property type="match status" value="1"/>
</dbReference>
<dbReference type="KEGG" id="kfl:Kfla_0289"/>
<evidence type="ECO:0000259" key="2">
    <source>
        <dbReference type="PROSITE" id="PS50263"/>
    </source>
</evidence>
<evidence type="ECO:0000256" key="1">
    <source>
        <dbReference type="ARBA" id="ARBA00022801"/>
    </source>
</evidence>
<dbReference type="InterPro" id="IPR050345">
    <property type="entry name" value="Aliph_Amidase/BUP"/>
</dbReference>
<reference evidence="3 4" key="2">
    <citation type="journal article" date="2010" name="Stand. Genomic Sci.">
        <title>Complete genome sequence of Kribbella flavida type strain (IFO 14399).</title>
        <authorList>
            <person name="Pukall R."/>
            <person name="Lapidus A."/>
            <person name="Glavina Del Rio T."/>
            <person name="Copeland A."/>
            <person name="Tice H."/>
            <person name="Cheng J.-F."/>
            <person name="Lucas S."/>
            <person name="Chen F."/>
            <person name="Nolan M."/>
            <person name="LaButti K."/>
            <person name="Pati A."/>
            <person name="Ivanova N."/>
            <person name="Mavrommatis K."/>
            <person name="Mikhailova N."/>
            <person name="Pitluck S."/>
            <person name="Bruce D."/>
            <person name="Goodwin L."/>
            <person name="Land M."/>
            <person name="Hauser L."/>
            <person name="Chang Y.-J."/>
            <person name="Jeffries C.D."/>
            <person name="Chen A."/>
            <person name="Palaniappan K."/>
            <person name="Chain P."/>
            <person name="Rohde M."/>
            <person name="Goeker M."/>
            <person name="Bristow J."/>
            <person name="Eisen J.A."/>
            <person name="Markowitz V."/>
            <person name="Hugenholtz P."/>
            <person name="Kyrpides N.C."/>
            <person name="Klenk H.-P."/>
            <person name="Brettin T."/>
        </authorList>
    </citation>
    <scope>NUCLEOTIDE SEQUENCE [LARGE SCALE GENOMIC DNA]</scope>
    <source>
        <strain evidence="4">DSM 17836 / JCM 10339 / NBRC 14399</strain>
    </source>
</reference>
<dbReference type="InterPro" id="IPR036526">
    <property type="entry name" value="C-N_Hydrolase_sf"/>
</dbReference>
<dbReference type="InterPro" id="IPR003010">
    <property type="entry name" value="C-N_Hydrolase"/>
</dbReference>
<dbReference type="RefSeq" id="WP_012917970.1">
    <property type="nucleotide sequence ID" value="NC_013729.1"/>
</dbReference>
<name>D2PT97_KRIFD</name>
<evidence type="ECO:0000313" key="3">
    <source>
        <dbReference type="EMBL" id="ADB29413.1"/>
    </source>
</evidence>
<dbReference type="Pfam" id="PF00795">
    <property type="entry name" value="CN_hydrolase"/>
    <property type="match status" value="1"/>
</dbReference>
<keyword evidence="3" id="KW-0012">Acyltransferase</keyword>
<keyword evidence="4" id="KW-1185">Reference proteome</keyword>
<dbReference type="PANTHER" id="PTHR43674:SF16">
    <property type="entry name" value="CARBON-NITROGEN FAMILY, PUTATIVE (AFU_ORTHOLOGUE AFUA_5G02350)-RELATED"/>
    <property type="match status" value="1"/>
</dbReference>
<sequence length="330" mass="36345">MTANRSLKRQVRARAAKTGESYTTALRHFRPTLRGDEMPKTLRLAVAQTTYRDDPRDPALLRASGQEIRRLMRDAHAAGARIVHFTEGATCFPNKHLMSSTGPDEVGPADWTRFRWDVLRDELTAITRLAGELGLWTVLGSVHPLTAPNRPHNSLYVISDRGKVATRYDERTLSTTKRTWMYTAGTAPVTFEVDGFTFGCALGMDVHMHELFSAYEDQEVDCLLVSTTGGVPVGPAEAAEAQGYAATHHFWVSFAVTAEHSLAVPSGVTGLDGSWTAQCPADGRPAVTLVELNPEDRSPGLRTWRRNTRRALADHLTAPADTRSTTRTSF</sequence>
<dbReference type="EMBL" id="CP001736">
    <property type="protein sequence ID" value="ADB29413.1"/>
    <property type="molecule type" value="Genomic_DNA"/>
</dbReference>
<feature type="domain" description="CN hydrolase" evidence="2">
    <location>
        <begin position="42"/>
        <end position="294"/>
    </location>
</feature>
<accession>D2PT97</accession>
<gene>
    <name evidence="3" type="ordered locus">Kfla_0289</name>
</gene>
<dbReference type="HOGENOM" id="CLU_062604_0_0_11"/>
<dbReference type="STRING" id="479435.Kfla_0289"/>
<keyword evidence="1" id="KW-0378">Hydrolase</keyword>
<proteinExistence type="predicted"/>
<dbReference type="OrthoDB" id="9811121at2"/>
<evidence type="ECO:0000313" key="4">
    <source>
        <dbReference type="Proteomes" id="UP000007967"/>
    </source>
</evidence>
<dbReference type="AlphaFoldDB" id="D2PT97"/>
<organism evidence="3 4">
    <name type="scientific">Kribbella flavida (strain DSM 17836 / JCM 10339 / NBRC 14399)</name>
    <dbReference type="NCBI Taxonomy" id="479435"/>
    <lineage>
        <taxon>Bacteria</taxon>
        <taxon>Bacillati</taxon>
        <taxon>Actinomycetota</taxon>
        <taxon>Actinomycetes</taxon>
        <taxon>Propionibacteriales</taxon>
        <taxon>Kribbellaceae</taxon>
        <taxon>Kribbella</taxon>
    </lineage>
</organism>
<dbReference type="SUPFAM" id="SSF56317">
    <property type="entry name" value="Carbon-nitrogen hydrolase"/>
    <property type="match status" value="1"/>
</dbReference>
<dbReference type="eggNOG" id="COG0388">
    <property type="taxonomic scope" value="Bacteria"/>
</dbReference>